<feature type="compositionally biased region" description="Basic and acidic residues" evidence="1">
    <location>
        <begin position="334"/>
        <end position="349"/>
    </location>
</feature>
<organism evidence="2 3">
    <name type="scientific">Cadophora malorum</name>
    <dbReference type="NCBI Taxonomy" id="108018"/>
    <lineage>
        <taxon>Eukaryota</taxon>
        <taxon>Fungi</taxon>
        <taxon>Dikarya</taxon>
        <taxon>Ascomycota</taxon>
        <taxon>Pezizomycotina</taxon>
        <taxon>Leotiomycetes</taxon>
        <taxon>Helotiales</taxon>
        <taxon>Ploettnerulaceae</taxon>
        <taxon>Cadophora</taxon>
    </lineage>
</organism>
<accession>A0A8H7T1F8</accession>
<evidence type="ECO:0000313" key="3">
    <source>
        <dbReference type="Proteomes" id="UP000664132"/>
    </source>
</evidence>
<protein>
    <submittedName>
        <fullName evidence="2">Uncharacterized protein</fullName>
    </submittedName>
</protein>
<proteinExistence type="predicted"/>
<feature type="region of interest" description="Disordered" evidence="1">
    <location>
        <begin position="132"/>
        <end position="236"/>
    </location>
</feature>
<reference evidence="2" key="1">
    <citation type="submission" date="2021-02" db="EMBL/GenBank/DDBJ databases">
        <title>Genome sequence Cadophora malorum strain M34.</title>
        <authorList>
            <person name="Stefanovic E."/>
            <person name="Vu D."/>
            <person name="Scully C."/>
            <person name="Dijksterhuis J."/>
            <person name="Roader J."/>
            <person name="Houbraken J."/>
        </authorList>
    </citation>
    <scope>NUCLEOTIDE SEQUENCE</scope>
    <source>
        <strain evidence="2">M34</strain>
    </source>
</reference>
<feature type="region of interest" description="Disordered" evidence="1">
    <location>
        <begin position="321"/>
        <end position="349"/>
    </location>
</feature>
<dbReference type="OrthoDB" id="3563534at2759"/>
<comment type="caution">
    <text evidence="2">The sequence shown here is derived from an EMBL/GenBank/DDBJ whole genome shotgun (WGS) entry which is preliminary data.</text>
</comment>
<gene>
    <name evidence="2" type="ORF">IFR04_016159</name>
</gene>
<feature type="compositionally biased region" description="Low complexity" evidence="1">
    <location>
        <begin position="321"/>
        <end position="330"/>
    </location>
</feature>
<feature type="compositionally biased region" description="Low complexity" evidence="1">
    <location>
        <begin position="134"/>
        <end position="156"/>
    </location>
</feature>
<keyword evidence="3" id="KW-1185">Reference proteome</keyword>
<dbReference type="AlphaFoldDB" id="A0A8H7T1F8"/>
<sequence length="375" mass="40931">MQMASEGFKMEESDEDVFDECLSPPQTPSPTTTNTFHLPLSTLSIYCRQHNSAKYSNKASKLPQYGASKSIRGSVANDYLPHQKDTTSLSSVVESSISSHMASSATVSPTTPPSTPPSSYAQLSHVYENHENVELSPCSEAPPLSPSSSVSTSLSEPPTPTRNRSINPRRFWISRIPTPSPKASASNDLDKALSPGANSEHLAGTPQQTPTPPARKPRTIRAKQSLAAKKPTSSATSVKRCKVPDFVPQKDPFVPEGFKLVDWPKNHSIIEAEKVEHGHVIGYGTYPVPLSTQQLARQKRDIMRRKLRHYGVDDEVKIIRSSGSVSGESETSSEEDKISDKRVVTSKEDDNGVDNLAELNYFSLGILSAEKKKCA</sequence>
<dbReference type="EMBL" id="JAFJYH010000610">
    <property type="protein sequence ID" value="KAG4410705.1"/>
    <property type="molecule type" value="Genomic_DNA"/>
</dbReference>
<name>A0A8H7T1F8_9HELO</name>
<evidence type="ECO:0000256" key="1">
    <source>
        <dbReference type="SAM" id="MobiDB-lite"/>
    </source>
</evidence>
<evidence type="ECO:0000313" key="2">
    <source>
        <dbReference type="EMBL" id="KAG4410705.1"/>
    </source>
</evidence>
<dbReference type="Proteomes" id="UP000664132">
    <property type="component" value="Unassembled WGS sequence"/>
</dbReference>
<feature type="region of interest" description="Disordered" evidence="1">
    <location>
        <begin position="1"/>
        <end position="35"/>
    </location>
</feature>